<dbReference type="Proteomes" id="UP000194127">
    <property type="component" value="Unassembled WGS sequence"/>
</dbReference>
<dbReference type="GeneID" id="36322004"/>
<accession>A0A1X6MVK4</accession>
<dbReference type="EMBL" id="KZ110600">
    <property type="protein sequence ID" value="OSX60262.1"/>
    <property type="molecule type" value="Genomic_DNA"/>
</dbReference>
<organism evidence="1 2">
    <name type="scientific">Postia placenta MAD-698-R-SB12</name>
    <dbReference type="NCBI Taxonomy" id="670580"/>
    <lineage>
        <taxon>Eukaryota</taxon>
        <taxon>Fungi</taxon>
        <taxon>Dikarya</taxon>
        <taxon>Basidiomycota</taxon>
        <taxon>Agaricomycotina</taxon>
        <taxon>Agaricomycetes</taxon>
        <taxon>Polyporales</taxon>
        <taxon>Adustoporiaceae</taxon>
        <taxon>Rhodonia</taxon>
    </lineage>
</organism>
<proteinExistence type="predicted"/>
<protein>
    <submittedName>
        <fullName evidence="1">Uncharacterized protein</fullName>
    </submittedName>
</protein>
<dbReference type="AlphaFoldDB" id="A0A1X6MVK4"/>
<name>A0A1X6MVK4_9APHY</name>
<gene>
    <name evidence="1" type="ORF">POSPLADRAFT_1034904</name>
</gene>
<keyword evidence="2" id="KW-1185">Reference proteome</keyword>
<reference evidence="1 2" key="1">
    <citation type="submission" date="2017-04" db="EMBL/GenBank/DDBJ databases">
        <title>Genome Sequence of the Model Brown-Rot Fungus Postia placenta SB12.</title>
        <authorList>
            <consortium name="DOE Joint Genome Institute"/>
            <person name="Gaskell J."/>
            <person name="Kersten P."/>
            <person name="Larrondo L.F."/>
            <person name="Canessa P."/>
            <person name="Martinez D."/>
            <person name="Hibbett D."/>
            <person name="Schmoll M."/>
            <person name="Kubicek C.P."/>
            <person name="Martinez A.T."/>
            <person name="Yadav J."/>
            <person name="Master E."/>
            <person name="Magnuson J.K."/>
            <person name="James T."/>
            <person name="Yaver D."/>
            <person name="Berka R."/>
            <person name="Labutti K."/>
            <person name="Lipzen A."/>
            <person name="Aerts A."/>
            <person name="Barry K."/>
            <person name="Henrissat B."/>
            <person name="Blanchette R."/>
            <person name="Grigoriev I."/>
            <person name="Cullen D."/>
        </authorList>
    </citation>
    <scope>NUCLEOTIDE SEQUENCE [LARGE SCALE GENOMIC DNA]</scope>
    <source>
        <strain evidence="1 2">MAD-698-R-SB12</strain>
    </source>
</reference>
<dbReference type="RefSeq" id="XP_024337056.1">
    <property type="nucleotide sequence ID" value="XM_024477054.1"/>
</dbReference>
<sequence>MSVDQYVRHKIALEQTVGVTGRNIQKRFKTDGTTHTPHYCLGVLDTARGVKFCTSFRRMAQDRLTRAFPLEAAERILRCAAAETDAGDICDETLRRPFGWLEIARGRKTKLETEHLHFGPPTSCAWGDASCRAGRSQEEVSESTGTGEM</sequence>
<evidence type="ECO:0000313" key="2">
    <source>
        <dbReference type="Proteomes" id="UP000194127"/>
    </source>
</evidence>
<evidence type="ECO:0000313" key="1">
    <source>
        <dbReference type="EMBL" id="OSX60262.1"/>
    </source>
</evidence>